<dbReference type="InterPro" id="IPR000070">
    <property type="entry name" value="Pectinesterase_cat"/>
</dbReference>
<dbReference type="SUPFAM" id="SSF51126">
    <property type="entry name" value="Pectin lyase-like"/>
    <property type="match status" value="2"/>
</dbReference>
<dbReference type="InterPro" id="IPR000743">
    <property type="entry name" value="Glyco_hydro_28"/>
</dbReference>
<dbReference type="PANTHER" id="PTHR31339:SF9">
    <property type="entry name" value="PLASMIN AND FIBRONECTIN-BINDING PROTEIN A"/>
    <property type="match status" value="1"/>
</dbReference>
<organism evidence="6 7">
    <name type="scientific">Undibacterium cyanobacteriorum</name>
    <dbReference type="NCBI Taxonomy" id="3073561"/>
    <lineage>
        <taxon>Bacteria</taxon>
        <taxon>Pseudomonadati</taxon>
        <taxon>Pseudomonadota</taxon>
        <taxon>Betaproteobacteria</taxon>
        <taxon>Burkholderiales</taxon>
        <taxon>Oxalobacteraceae</taxon>
        <taxon>Undibacterium</taxon>
    </lineage>
</organism>
<dbReference type="SMART" id="SM00710">
    <property type="entry name" value="PbH1"/>
    <property type="match status" value="4"/>
</dbReference>
<dbReference type="EMBL" id="CP133720">
    <property type="protein sequence ID" value="WMW79621.1"/>
    <property type="molecule type" value="Genomic_DNA"/>
</dbReference>
<keyword evidence="7" id="KW-1185">Reference proteome</keyword>
<dbReference type="Pfam" id="PF01095">
    <property type="entry name" value="Pectinesterase"/>
    <property type="match status" value="1"/>
</dbReference>
<keyword evidence="4" id="KW-0326">Glycosidase</keyword>
<evidence type="ECO:0000256" key="1">
    <source>
        <dbReference type="ARBA" id="ARBA00008834"/>
    </source>
</evidence>
<dbReference type="Proteomes" id="UP001181355">
    <property type="component" value="Chromosome"/>
</dbReference>
<evidence type="ECO:0000256" key="4">
    <source>
        <dbReference type="ARBA" id="ARBA00023295"/>
    </source>
</evidence>
<proteinExistence type="inferred from homology"/>
<protein>
    <submittedName>
        <fullName evidence="6">Pectinesterase family protein</fullName>
    </submittedName>
</protein>
<keyword evidence="2" id="KW-0378">Hydrolase</keyword>
<keyword evidence="3" id="KW-0063">Aspartyl esterase</keyword>
<evidence type="ECO:0000313" key="7">
    <source>
        <dbReference type="Proteomes" id="UP001181355"/>
    </source>
</evidence>
<dbReference type="Pfam" id="PF00295">
    <property type="entry name" value="Glyco_hydro_28"/>
    <property type="match status" value="1"/>
</dbReference>
<sequence length="957" mass="105582">MTPSQSATTDQTYFTSMMRLSKSGFIAVNLAAVLSTIVLIVPASWAQDSRQVTEPRLPRVCTVLTATYSTAEATATEEVKVETAKIQMALDQCPQGQAVQLAANNERDSFVSGPLRIPSGVSLRIDRDVTLYASRDPSLYDKTAGAGLCGVNSERGRQCQTFIRIEDAQNSGIYGPGAIDGQGGRLVKGKTESWWQMARRAQRENNEHNVPRLIEVNRSREITLYQVRLHNSPNFHVTLNRVDGFTAWSVVIDTPSDARNTDGIDPISSRNITIAHSAIRTGDDNIAIKGGSNGAVENVSVLHNQFYSGHGMSIGSETVGGVRNVLVRDLSMQGTTSGLRIKSDVSRGGVVENIRYEDVCLRDIKRPLDIDTRYNPKASGNALPDYRSVTMQNVHSLTPGNIILRGFDAKLPLHLNLDHVSVAANSKWTIEHLEARVGQQSWNSQNPSDEQARLIAALSADSVIASTAAAQCQQRFAPFPVREAFNFRPQLSAAQARMYEMDEVLQWVGEAGKERKDPWFPLQDPLVTQNRFQPDYRVNRQAVADGKTQFHTIQAAIQQALIDGRAMLAKGGAKQRLYIEVAPAEYRELLYVPATAVPITLYSTVSDASKTKIVANLHAALLGRVYSERFGAQFTGLDASIVEMYDSIKGRQVIGTNGSAVAWIRGAGFQIKNITLENAYNKEPNKEPNDQNAECPNSSCGATAGTAPVVVVHHQAVALMVEGADKVQFENIRLHGFQDTLYLRSSKLGQSVRSFFHQSYVEGNVDFIFGDTTAYFYRCEIKSLGDRSTSYVVAPNTNLRSAYGFVFNQCRFTNDGSSNALAGKFYLARQWFHTQKCTPYATISIPNNVPGYRCELGSTDAYQAPLGSITRPVLETVGKVVVMNSQIGPHIQKQHPWADWNRKGSLAYRPAQFAVSDFLDNLRQAGFDVERQFEYRLPLDITPNAAIFLAEFNNEQL</sequence>
<dbReference type="RefSeq" id="WP_309481116.1">
    <property type="nucleotide sequence ID" value="NZ_CP133720.1"/>
</dbReference>
<feature type="domain" description="Pectinesterase catalytic" evidence="5">
    <location>
        <begin position="713"/>
        <end position="831"/>
    </location>
</feature>
<comment type="similarity">
    <text evidence="1">Belongs to the glycosyl hydrolase 28 family.</text>
</comment>
<dbReference type="PANTHER" id="PTHR31339">
    <property type="entry name" value="PECTIN LYASE-RELATED"/>
    <property type="match status" value="1"/>
</dbReference>
<dbReference type="InterPro" id="IPR051801">
    <property type="entry name" value="GH28_Enzymes"/>
</dbReference>
<reference evidence="6" key="1">
    <citation type="submission" date="2023-09" db="EMBL/GenBank/DDBJ databases">
        <title>Undibacterium sp. 20NA77.5 isolated from freshwater.</title>
        <authorList>
            <person name="Le V."/>
            <person name="Ko S.-R."/>
            <person name="Ahn C.-Y."/>
            <person name="Oh H.-M."/>
        </authorList>
    </citation>
    <scope>NUCLEOTIDE SEQUENCE</scope>
    <source>
        <strain evidence="6">20NA77.5</strain>
    </source>
</reference>
<dbReference type="InterPro" id="IPR011050">
    <property type="entry name" value="Pectin_lyase_fold/virulence"/>
</dbReference>
<evidence type="ECO:0000313" key="6">
    <source>
        <dbReference type="EMBL" id="WMW79621.1"/>
    </source>
</evidence>
<evidence type="ECO:0000256" key="3">
    <source>
        <dbReference type="ARBA" id="ARBA00023085"/>
    </source>
</evidence>
<dbReference type="InterPro" id="IPR006626">
    <property type="entry name" value="PbH1"/>
</dbReference>
<evidence type="ECO:0000259" key="5">
    <source>
        <dbReference type="Pfam" id="PF01095"/>
    </source>
</evidence>
<dbReference type="PROSITE" id="PS00502">
    <property type="entry name" value="POLYGALACTURONASE"/>
    <property type="match status" value="1"/>
</dbReference>
<evidence type="ECO:0000256" key="2">
    <source>
        <dbReference type="ARBA" id="ARBA00022801"/>
    </source>
</evidence>
<name>A0ABY9RFA2_9BURK</name>
<gene>
    <name evidence="6" type="ORF">RF679_13300</name>
</gene>
<accession>A0ABY9RFA2</accession>
<dbReference type="Gene3D" id="2.160.20.10">
    <property type="entry name" value="Single-stranded right-handed beta-helix, Pectin lyase-like"/>
    <property type="match status" value="2"/>
</dbReference>
<dbReference type="InterPro" id="IPR012334">
    <property type="entry name" value="Pectin_lyas_fold"/>
</dbReference>